<dbReference type="Gene3D" id="3.15.10.30">
    <property type="entry name" value="Haemolymph juvenile hormone binding protein"/>
    <property type="match status" value="1"/>
</dbReference>
<gene>
    <name evidence="2" type="ORF">BEMITA_LOCUS5458</name>
</gene>
<dbReference type="PANTHER" id="PTHR11008:SF18">
    <property type="entry name" value="BCDNA.GH05536-RELATED"/>
    <property type="match status" value="1"/>
</dbReference>
<protein>
    <submittedName>
        <fullName evidence="2">Uncharacterized protein</fullName>
    </submittedName>
</protein>
<accession>A0A9P0A5W9</accession>
<organism evidence="2 3">
    <name type="scientific">Bemisia tabaci</name>
    <name type="common">Sweetpotato whitefly</name>
    <name type="synonym">Aleurodes tabaci</name>
    <dbReference type="NCBI Taxonomy" id="7038"/>
    <lineage>
        <taxon>Eukaryota</taxon>
        <taxon>Metazoa</taxon>
        <taxon>Ecdysozoa</taxon>
        <taxon>Arthropoda</taxon>
        <taxon>Hexapoda</taxon>
        <taxon>Insecta</taxon>
        <taxon>Pterygota</taxon>
        <taxon>Neoptera</taxon>
        <taxon>Paraneoptera</taxon>
        <taxon>Hemiptera</taxon>
        <taxon>Sternorrhyncha</taxon>
        <taxon>Aleyrodoidea</taxon>
        <taxon>Aleyrodidae</taxon>
        <taxon>Aleyrodinae</taxon>
        <taxon>Bemisia</taxon>
    </lineage>
</organism>
<dbReference type="PANTHER" id="PTHR11008">
    <property type="entry name" value="PROTEIN TAKEOUT-LIKE PROTEIN"/>
    <property type="match status" value="1"/>
</dbReference>
<feature type="chain" id="PRO_5040435160" evidence="1">
    <location>
        <begin position="20"/>
        <end position="268"/>
    </location>
</feature>
<feature type="signal peptide" evidence="1">
    <location>
        <begin position="1"/>
        <end position="19"/>
    </location>
</feature>
<dbReference type="EMBL" id="OU963864">
    <property type="protein sequence ID" value="CAH0386323.1"/>
    <property type="molecule type" value="Genomic_DNA"/>
</dbReference>
<keyword evidence="1" id="KW-0732">Signal</keyword>
<dbReference type="InterPro" id="IPR038606">
    <property type="entry name" value="To_sf"/>
</dbReference>
<evidence type="ECO:0000313" key="2">
    <source>
        <dbReference type="EMBL" id="CAH0386323.1"/>
    </source>
</evidence>
<reference evidence="2" key="1">
    <citation type="submission" date="2021-12" db="EMBL/GenBank/DDBJ databases">
        <authorList>
            <person name="King R."/>
        </authorList>
    </citation>
    <scope>NUCLEOTIDE SEQUENCE</scope>
</reference>
<dbReference type="Pfam" id="PF06585">
    <property type="entry name" value="JHBP"/>
    <property type="match status" value="1"/>
</dbReference>
<dbReference type="InterPro" id="IPR010562">
    <property type="entry name" value="Haemolymph_juvenile_hormone-bd"/>
</dbReference>
<keyword evidence="3" id="KW-1185">Reference proteome</keyword>
<evidence type="ECO:0000313" key="3">
    <source>
        <dbReference type="Proteomes" id="UP001152759"/>
    </source>
</evidence>
<dbReference type="AlphaFoldDB" id="A0A9P0A5W9"/>
<proteinExistence type="predicted"/>
<dbReference type="GO" id="GO:0005615">
    <property type="term" value="C:extracellular space"/>
    <property type="evidence" value="ECO:0007669"/>
    <property type="project" value="TreeGrafter"/>
</dbReference>
<dbReference type="Proteomes" id="UP001152759">
    <property type="component" value="Chromosome 3"/>
</dbReference>
<evidence type="ECO:0000256" key="1">
    <source>
        <dbReference type="SAM" id="SignalP"/>
    </source>
</evidence>
<dbReference type="SMART" id="SM00700">
    <property type="entry name" value="JHBP"/>
    <property type="match status" value="1"/>
</dbReference>
<sequence>MKSFITLLILCSVVQIKSSAIKREAKYPRFQRSCYRNMPTGELDDCLKFNFQQSLPTYRSAGIPGIINGSIDPHTWPRFYHYFGGALIQGSLTISDTKMWGWSALRVLQVRTNVKNPEKMLVDMDFKVPKLDMFGQFKLEARLGAAKFYGEGPFWLNLTGVSGTWKVSGSRERGAPYMEIKSFKGRPSIETFKLKAKGAALGNERLSNLVVATINRGWRIFHEIANPAIEREWGNYCTENLNRVFKSVPYDELFPLDRDTSEVSSYNN</sequence>
<name>A0A9P0A5W9_BEMTA</name>